<feature type="active site" description="Proton donor/acceptor" evidence="5">
    <location>
        <position position="131"/>
    </location>
</feature>
<evidence type="ECO:0000256" key="5">
    <source>
        <dbReference type="PIRSR" id="PIRSR001365-1"/>
    </source>
</evidence>
<evidence type="ECO:0000256" key="3">
    <source>
        <dbReference type="ARBA" id="ARBA00023270"/>
    </source>
</evidence>
<gene>
    <name evidence="7" type="primary">dapA_2</name>
    <name evidence="7" type="ORF">Mgrana_02189</name>
</gene>
<accession>A0A399F5I7</accession>
<proteinExistence type="inferred from homology"/>
<dbReference type="SMART" id="SM01130">
    <property type="entry name" value="DHDPS"/>
    <property type="match status" value="1"/>
</dbReference>
<protein>
    <submittedName>
        <fullName evidence="7">4-hydroxy-tetrahydrodipicolinate synthase</fullName>
        <ecNumber evidence="7">4.3.3.7</ecNumber>
    </submittedName>
</protein>
<name>A0A399F5I7_9DEIN</name>
<evidence type="ECO:0000313" key="8">
    <source>
        <dbReference type="Proteomes" id="UP000266178"/>
    </source>
</evidence>
<evidence type="ECO:0000256" key="6">
    <source>
        <dbReference type="PIRSR" id="PIRSR001365-2"/>
    </source>
</evidence>
<dbReference type="SUPFAM" id="SSF51569">
    <property type="entry name" value="Aldolase"/>
    <property type="match status" value="1"/>
</dbReference>
<evidence type="ECO:0000256" key="2">
    <source>
        <dbReference type="ARBA" id="ARBA00023239"/>
    </source>
</evidence>
<dbReference type="InterPro" id="IPR020625">
    <property type="entry name" value="Schiff_base-form_aldolases_AS"/>
</dbReference>
<evidence type="ECO:0000313" key="7">
    <source>
        <dbReference type="EMBL" id="RIH91914.1"/>
    </source>
</evidence>
<sequence>MILGVMIIPPLPTPFDSKGYLDSEAFRALAQAVEPHVDGLLFYGSNGEGVHLSKDERRAGLAAQSPTKPVWVGLMEETLAQAQVALEEAAALGARSLVTPPRYYESQLGTEGFLNYYRTLAETGKGEIWLYHVPQNTKVQLPLPVIAELSKHPGITGIKDSSGDLARMAFYASQKLSLELYTGSAPNFLGALALGAKGGIMAVANLAPKPYKMLLSAWQAGKIAEAQALQNRLEPFGRGLAAGGVVLLKQALRHLGLPGGYPRPPYGAESPAWASFKPILEEFRAEGWTVA</sequence>
<dbReference type="InterPro" id="IPR013785">
    <property type="entry name" value="Aldolase_TIM"/>
</dbReference>
<evidence type="ECO:0000256" key="4">
    <source>
        <dbReference type="PIRNR" id="PIRNR001365"/>
    </source>
</evidence>
<keyword evidence="8" id="KW-1185">Reference proteome</keyword>
<comment type="caution">
    <text evidence="7">The sequence shown here is derived from an EMBL/GenBank/DDBJ whole genome shotgun (WGS) entry which is preliminary data.</text>
</comment>
<dbReference type="InterPro" id="IPR002220">
    <property type="entry name" value="DapA-like"/>
</dbReference>
<comment type="similarity">
    <text evidence="1 4">Belongs to the DapA family.</text>
</comment>
<dbReference type="CDD" id="cd00408">
    <property type="entry name" value="DHDPS-like"/>
    <property type="match status" value="1"/>
</dbReference>
<dbReference type="PROSITE" id="PS00666">
    <property type="entry name" value="DHDPS_2"/>
    <property type="match status" value="1"/>
</dbReference>
<feature type="binding site" evidence="6">
    <location>
        <position position="200"/>
    </location>
    <ligand>
        <name>pyruvate</name>
        <dbReference type="ChEBI" id="CHEBI:15361"/>
    </ligand>
</feature>
<dbReference type="Pfam" id="PF00701">
    <property type="entry name" value="DHDPS"/>
    <property type="match status" value="1"/>
</dbReference>
<dbReference type="AlphaFoldDB" id="A0A399F5I7"/>
<dbReference type="GO" id="GO:0008840">
    <property type="term" value="F:4-hydroxy-tetrahydrodipicolinate synthase activity"/>
    <property type="evidence" value="ECO:0007669"/>
    <property type="project" value="UniProtKB-EC"/>
</dbReference>
<dbReference type="PANTHER" id="PTHR12128:SF66">
    <property type="entry name" value="4-HYDROXY-2-OXOGLUTARATE ALDOLASE, MITOCHONDRIAL"/>
    <property type="match status" value="1"/>
</dbReference>
<keyword evidence="2 4" id="KW-0456">Lyase</keyword>
<evidence type="ECO:0000256" key="1">
    <source>
        <dbReference type="ARBA" id="ARBA00007592"/>
    </source>
</evidence>
<reference evidence="7 8" key="1">
    <citation type="submission" date="2018-08" db="EMBL/GenBank/DDBJ databases">
        <title>Meiothermus granaticius genome AF-68 sequencing project.</title>
        <authorList>
            <person name="Da Costa M.S."/>
            <person name="Albuquerque L."/>
            <person name="Raposo P."/>
            <person name="Froufe H.J.C."/>
            <person name="Barroso C.S."/>
            <person name="Egas C."/>
        </authorList>
    </citation>
    <scope>NUCLEOTIDE SEQUENCE [LARGE SCALE GENOMIC DNA]</scope>
    <source>
        <strain evidence="7 8">AF-68</strain>
    </source>
</reference>
<dbReference type="EC" id="4.3.3.7" evidence="7"/>
<dbReference type="Proteomes" id="UP000266178">
    <property type="component" value="Unassembled WGS sequence"/>
</dbReference>
<dbReference type="GO" id="GO:0044281">
    <property type="term" value="P:small molecule metabolic process"/>
    <property type="evidence" value="ECO:0007669"/>
    <property type="project" value="UniProtKB-ARBA"/>
</dbReference>
<feature type="active site" description="Schiff-base intermediate with substrate" evidence="5">
    <location>
        <position position="159"/>
    </location>
</feature>
<dbReference type="Gene3D" id="3.20.20.70">
    <property type="entry name" value="Aldolase class I"/>
    <property type="match status" value="1"/>
</dbReference>
<organism evidence="7 8">
    <name type="scientific">Meiothermus granaticius NBRC 107808</name>
    <dbReference type="NCBI Taxonomy" id="1227551"/>
    <lineage>
        <taxon>Bacteria</taxon>
        <taxon>Thermotogati</taxon>
        <taxon>Deinococcota</taxon>
        <taxon>Deinococci</taxon>
        <taxon>Thermales</taxon>
        <taxon>Thermaceae</taxon>
        <taxon>Meiothermus</taxon>
    </lineage>
</organism>
<keyword evidence="3" id="KW-0704">Schiff base</keyword>
<dbReference type="EMBL" id="QWLB01000029">
    <property type="protein sequence ID" value="RIH91914.1"/>
    <property type="molecule type" value="Genomic_DNA"/>
</dbReference>
<dbReference type="PANTHER" id="PTHR12128">
    <property type="entry name" value="DIHYDRODIPICOLINATE SYNTHASE"/>
    <property type="match status" value="1"/>
</dbReference>
<dbReference type="PIRSF" id="PIRSF001365">
    <property type="entry name" value="DHDPS"/>
    <property type="match status" value="1"/>
</dbReference>